<comment type="caution">
    <text evidence="3">The sequence shown here is derived from an EMBL/GenBank/DDBJ whole genome shotgun (WGS) entry which is preliminary data.</text>
</comment>
<reference evidence="3 4" key="1">
    <citation type="submission" date="2020-05" db="EMBL/GenBank/DDBJ databases">
        <title>Distinct polysaccharide utilization as determinants for interspecies competition between intestinal Prevotella spp.</title>
        <authorList>
            <person name="Galvez E.J.C."/>
            <person name="Iljazovic A."/>
            <person name="Strowig T."/>
        </authorList>
    </citation>
    <scope>NUCLEOTIDE SEQUENCE [LARGE SCALE GENOMIC DNA]</scope>
    <source>
        <strain evidence="3 4">PMUR</strain>
    </source>
</reference>
<dbReference type="Pfam" id="PF12770">
    <property type="entry name" value="CHAT"/>
    <property type="match status" value="1"/>
</dbReference>
<name>A0ABX2APU1_9BACT</name>
<keyword evidence="1" id="KW-0732">Signal</keyword>
<evidence type="ECO:0000256" key="1">
    <source>
        <dbReference type="SAM" id="SignalP"/>
    </source>
</evidence>
<accession>A0ABX2APU1</accession>
<dbReference type="InterPro" id="IPR011990">
    <property type="entry name" value="TPR-like_helical_dom_sf"/>
</dbReference>
<dbReference type="SMART" id="SM00028">
    <property type="entry name" value="TPR"/>
    <property type="match status" value="9"/>
</dbReference>
<dbReference type="Pfam" id="PF13424">
    <property type="entry name" value="TPR_12"/>
    <property type="match status" value="2"/>
</dbReference>
<dbReference type="SUPFAM" id="SSF48452">
    <property type="entry name" value="TPR-like"/>
    <property type="match status" value="5"/>
</dbReference>
<keyword evidence="4" id="KW-1185">Reference proteome</keyword>
<dbReference type="EMBL" id="JABKKF010000004">
    <property type="protein sequence ID" value="NPD91931.1"/>
    <property type="molecule type" value="Genomic_DNA"/>
</dbReference>
<dbReference type="InterPro" id="IPR024983">
    <property type="entry name" value="CHAT_dom"/>
</dbReference>
<dbReference type="Proteomes" id="UP000714420">
    <property type="component" value="Unassembled WGS sequence"/>
</dbReference>
<dbReference type="PANTHER" id="PTHR10098">
    <property type="entry name" value="RAPSYN-RELATED"/>
    <property type="match status" value="1"/>
</dbReference>
<feature type="signal peptide" evidence="1">
    <location>
        <begin position="1"/>
        <end position="21"/>
    </location>
</feature>
<dbReference type="RefSeq" id="WP_172275273.1">
    <property type="nucleotide sequence ID" value="NZ_CASGMU010000003.1"/>
</dbReference>
<feature type="chain" id="PRO_5046678972" evidence="1">
    <location>
        <begin position="22"/>
        <end position="1113"/>
    </location>
</feature>
<evidence type="ECO:0000313" key="4">
    <source>
        <dbReference type="Proteomes" id="UP000714420"/>
    </source>
</evidence>
<organism evidence="3 4">
    <name type="scientific">Xylanibacter muris</name>
    <dbReference type="NCBI Taxonomy" id="2736290"/>
    <lineage>
        <taxon>Bacteria</taxon>
        <taxon>Pseudomonadati</taxon>
        <taxon>Bacteroidota</taxon>
        <taxon>Bacteroidia</taxon>
        <taxon>Bacteroidales</taxon>
        <taxon>Prevotellaceae</taxon>
        <taxon>Xylanibacter</taxon>
    </lineage>
</organism>
<protein>
    <submittedName>
        <fullName evidence="3">CHAT domain-containing protein</fullName>
    </submittedName>
</protein>
<dbReference type="Gene3D" id="1.25.40.10">
    <property type="entry name" value="Tetratricopeptide repeat domain"/>
    <property type="match status" value="3"/>
</dbReference>
<evidence type="ECO:0000259" key="2">
    <source>
        <dbReference type="Pfam" id="PF12770"/>
    </source>
</evidence>
<gene>
    <name evidence="3" type="ORF">HPS56_06115</name>
</gene>
<dbReference type="PANTHER" id="PTHR10098:SF112">
    <property type="entry name" value="SLR0380 PROTEIN"/>
    <property type="match status" value="1"/>
</dbReference>
<evidence type="ECO:0000313" key="3">
    <source>
        <dbReference type="EMBL" id="NPD91931.1"/>
    </source>
</evidence>
<sequence>MKKTIILLLWTCHIGISTATAQDIRMFASICEAADKAAKKQEWQELDSLTKKYCALCDTSENSFYYSKILSYRASLASRRGQETQAIEIGQRVIDMRKKLPDCEPRHIANAMNDEAVYYAKTGNYDKAVELCGTAMEIFKKSAYKKDPQYAVVMANMGVFLSQRGNDGDDQLAAKACEDALNMMKKGTREYLNAQNNLAVCYAKNNNLAKADAVSKAALKSGKKIYAADQYAYAVMLANHASRLANMRAYSQAMQYADEALSIFRERQQTNTLAFAKLLVNRAVVSTSMEQYDKSIEMLLEALPLLTSIVGKEHADYIRCISELSLAYNKKGDSEKAEEYSTMLGHNTGGNRTNNIKYARVLNKQADIQASAGNYSQALQTVHTALEIFRKADNKKESATALNKIANLNIHAGNYTAAADSGMSAIKLLDGENQGILLADINNTVAMAHYYMGAPDTARQYGIQAINIYKEQGDTLSSIYAKALSNLALYNYTCGNTDEAILLAEKAKDIQMDILGNDHPDNASILYNMARYYNETDSIKTQENYHKALQLQMRVVRDNFSHQTSAEREVFWNMKSYLFKAAPTLAYMHHNNDSILSDVYNAQLFTKGLLLNSEINFHNFLMQTGDSILLKKYDRLELLRRDIDAAYSLPPADRAKQLEEAIKEATQLEKQLVRDCKKFGDFMANLNSTHTEVADALKDNEIAIELMNLDVKGLGDTYLALYLKKGWKTPRCKILFSMADLEEIDIKTLNFSGAPSTHGYINKLYRDSRFGQLVWGKLLPELDNVKTIYFAPAGMFYQLGAEYLAIDSATTMSDRFVCHRLSSTRLIAGRTEAKHKYRSAAVFGGLVYDMDELALRREHDNFKNYVFEQATDDYSDLALNTDNTMLDSLALRGDVAYLPGTLIEVQAIGKQLMQHDIPTNMFEQEQGTEEAFKSLDGKGLSLIHIATHGFALTDDTPRNESAFKFILQEDAGGSPLSRSGLLLAGANYALKGGKLPVGIENGILTAREISLLDLSGTDLVVLSACRTGAGEIKDDGVFGLQRGFKKAGATTLIMSLWSVSDAATMQMMTAFYSGLMRGLSKHEAFHEAQISVRSAGFEDPCYWAAFVMLDGAN</sequence>
<feature type="domain" description="CHAT" evidence="2">
    <location>
        <begin position="772"/>
        <end position="1108"/>
    </location>
</feature>
<proteinExistence type="predicted"/>
<dbReference type="InterPro" id="IPR019734">
    <property type="entry name" value="TPR_rpt"/>
</dbReference>